<sequence>MRGQAGFWDIDVRHVRLNEAGDPLEKLNGWFRGRFSASRSARR</sequence>
<dbReference type="EMBL" id="AGSN01000031">
    <property type="protein sequence ID" value="EHH13640.1"/>
    <property type="molecule type" value="Genomic_DNA"/>
</dbReference>
<reference evidence="1 2" key="1">
    <citation type="journal article" date="2012" name="J. Bacteriol.">
        <title>Draft Genome Sequence of Plant Growth-Promoting Rhizobium Mesorhizobium amorphae, Isolated from Zinc-Lead Mine Tailings.</title>
        <authorList>
            <person name="Hao X."/>
            <person name="Lin Y."/>
            <person name="Johnstone L."/>
            <person name="Baltrus D.A."/>
            <person name="Miller S.J."/>
            <person name="Wei G."/>
            <person name="Rensing C."/>
        </authorList>
    </citation>
    <scope>NUCLEOTIDE SEQUENCE [LARGE SCALE GENOMIC DNA]</scope>
    <source>
        <strain evidence="1 2">CCNWGS0123</strain>
    </source>
</reference>
<accession>G6Y3P2</accession>
<evidence type="ECO:0000313" key="1">
    <source>
        <dbReference type="EMBL" id="EHH13640.1"/>
    </source>
</evidence>
<organism evidence="1 2">
    <name type="scientific">Mesorhizobium amorphae CCNWGS0123</name>
    <dbReference type="NCBI Taxonomy" id="1082933"/>
    <lineage>
        <taxon>Bacteria</taxon>
        <taxon>Pseudomonadati</taxon>
        <taxon>Pseudomonadota</taxon>
        <taxon>Alphaproteobacteria</taxon>
        <taxon>Hyphomicrobiales</taxon>
        <taxon>Phyllobacteriaceae</taxon>
        <taxon>Mesorhizobium</taxon>
    </lineage>
</organism>
<evidence type="ECO:0000313" key="2">
    <source>
        <dbReference type="Proteomes" id="UP000002949"/>
    </source>
</evidence>
<gene>
    <name evidence="1" type="ORF">MEA186_02694</name>
</gene>
<dbReference type="Proteomes" id="UP000002949">
    <property type="component" value="Unassembled WGS sequence"/>
</dbReference>
<name>G6Y3P2_9HYPH</name>
<proteinExistence type="predicted"/>
<dbReference type="AlphaFoldDB" id="G6Y3P2"/>
<protein>
    <submittedName>
        <fullName evidence="1">Uncharacterized protein</fullName>
    </submittedName>
</protein>
<dbReference type="PATRIC" id="fig|1082933.3.peg.491"/>
<keyword evidence="2" id="KW-1185">Reference proteome</keyword>